<dbReference type="AlphaFoldDB" id="A0A552E546"/>
<name>A0A552E546_MICAE</name>
<comment type="caution">
    <text evidence="1">The sequence shown here is derived from an EMBL/GenBank/DDBJ whole genome shotgun (WGS) entry which is preliminary data.</text>
</comment>
<gene>
    <name evidence="1" type="ORF">EWV80_04020</name>
</gene>
<evidence type="ECO:0000313" key="2">
    <source>
        <dbReference type="Proteomes" id="UP000320551"/>
    </source>
</evidence>
<accession>A0A552E546</accession>
<evidence type="ECO:0000313" key="1">
    <source>
        <dbReference type="EMBL" id="TRU29605.1"/>
    </source>
</evidence>
<dbReference type="Proteomes" id="UP000320551">
    <property type="component" value="Unassembled WGS sequence"/>
</dbReference>
<reference evidence="1 2" key="1">
    <citation type="submission" date="2019-01" db="EMBL/GenBank/DDBJ databases">
        <title>Coherence of Microcystis species and biogeography revealed through population genomics.</title>
        <authorList>
            <person name="Perez-Carrascal O.M."/>
            <person name="Terrat Y."/>
            <person name="Giani A."/>
            <person name="Fortin N."/>
            <person name="Tromas N."/>
            <person name="Shapiro B.J."/>
        </authorList>
    </citation>
    <scope>NUCLEOTIDE SEQUENCE [LARGE SCALE GENOMIC DNA]</scope>
    <source>
        <strain evidence="1">Ma_QC_B_20070730_S2</strain>
    </source>
</reference>
<protein>
    <submittedName>
        <fullName evidence="1">Ketohydroxyglutarate aldolase</fullName>
    </submittedName>
</protein>
<sequence>MEQIIVTIDEQHLADIQTVANNLQSLGMTVDNILSVSGIITGSASRSLIPSLKAVQGVLDVEEDKEMRAI</sequence>
<organism evidence="1 2">
    <name type="scientific">Microcystis aeruginosa Ma_QC_B_20070730_S2</name>
    <dbReference type="NCBI Taxonomy" id="2486256"/>
    <lineage>
        <taxon>Bacteria</taxon>
        <taxon>Bacillati</taxon>
        <taxon>Cyanobacteriota</taxon>
        <taxon>Cyanophyceae</taxon>
        <taxon>Oscillatoriophycideae</taxon>
        <taxon>Chroococcales</taxon>
        <taxon>Microcystaceae</taxon>
        <taxon>Microcystis</taxon>
    </lineage>
</organism>
<dbReference type="EMBL" id="SFBK01000046">
    <property type="protein sequence ID" value="TRU29605.1"/>
    <property type="molecule type" value="Genomic_DNA"/>
</dbReference>
<proteinExistence type="predicted"/>